<dbReference type="PATRIC" id="fig|1389415.4.peg.1601"/>
<protein>
    <recommendedName>
        <fullName evidence="1">PLAT domain-containing protein</fullName>
    </recommendedName>
</protein>
<evidence type="ECO:0000313" key="2">
    <source>
        <dbReference type="EMBL" id="ERT13568.1"/>
    </source>
</evidence>
<proteinExistence type="predicted"/>
<evidence type="ECO:0000313" key="3">
    <source>
        <dbReference type="Proteomes" id="UP000017133"/>
    </source>
</evidence>
<comment type="caution">
    <text evidence="2">The sequence shown here is derived from an EMBL/GenBank/DDBJ whole genome shotgun (WGS) entry which is preliminary data.</text>
</comment>
<sequence length="37" mass="4335">MKLPEGFSELGILRADKDDDGNLFYSKYWYFGEVDSK</sequence>
<dbReference type="PROSITE" id="PS50095">
    <property type="entry name" value="PLAT"/>
    <property type="match status" value="1"/>
</dbReference>
<dbReference type="Proteomes" id="UP000017133">
    <property type="component" value="Unassembled WGS sequence"/>
</dbReference>
<organism evidence="2 3">
    <name type="scientific">Photorhabdus temperata J3</name>
    <dbReference type="NCBI Taxonomy" id="1389415"/>
    <lineage>
        <taxon>Bacteria</taxon>
        <taxon>Pseudomonadati</taxon>
        <taxon>Pseudomonadota</taxon>
        <taxon>Gammaproteobacteria</taxon>
        <taxon>Enterobacterales</taxon>
        <taxon>Morganellaceae</taxon>
        <taxon>Photorhabdus</taxon>
    </lineage>
</organism>
<dbReference type="AlphaFoldDB" id="U7R0U2"/>
<reference evidence="2 3" key="1">
    <citation type="submission" date="2013-10" db="EMBL/GenBank/DDBJ databases">
        <title>Whole Genome Shotgun Sequence of Photorhabdus temperata J3.</title>
        <authorList>
            <person name="Park G.-S."/>
            <person name="Hong S.-J."/>
            <person name="Shin J.-H."/>
        </authorList>
    </citation>
    <scope>NUCLEOTIDE SEQUENCE [LARGE SCALE GENOMIC DNA]</scope>
    <source>
        <strain evidence="2 3">J3</strain>
    </source>
</reference>
<gene>
    <name evidence="2" type="ORF">O185_07985</name>
</gene>
<feature type="domain" description="PLAT" evidence="1">
    <location>
        <begin position="1"/>
        <end position="37"/>
    </location>
</feature>
<accession>U7R0U2</accession>
<name>U7R0U2_PHOTE</name>
<dbReference type="InterPro" id="IPR001024">
    <property type="entry name" value="PLAT/LH2_dom"/>
</dbReference>
<keyword evidence="3" id="KW-1185">Reference proteome</keyword>
<evidence type="ECO:0000259" key="1">
    <source>
        <dbReference type="PROSITE" id="PS50095"/>
    </source>
</evidence>
<dbReference type="EMBL" id="AXDT01000066">
    <property type="protein sequence ID" value="ERT13568.1"/>
    <property type="molecule type" value="Genomic_DNA"/>
</dbReference>